<dbReference type="AlphaFoldDB" id="A0A0D2BKM3"/>
<reference evidence="3 4" key="1">
    <citation type="submission" date="2015-01" db="EMBL/GenBank/DDBJ databases">
        <title>The Genome Sequence of Exophiala spinifera CBS89968.</title>
        <authorList>
            <consortium name="The Broad Institute Genomics Platform"/>
            <person name="Cuomo C."/>
            <person name="de Hoog S."/>
            <person name="Gorbushina A."/>
            <person name="Stielow B."/>
            <person name="Teixiera M."/>
            <person name="Abouelleil A."/>
            <person name="Chapman S.B."/>
            <person name="Priest M."/>
            <person name="Young S.K."/>
            <person name="Wortman J."/>
            <person name="Nusbaum C."/>
            <person name="Birren B."/>
        </authorList>
    </citation>
    <scope>NUCLEOTIDE SEQUENCE [LARGE SCALE GENOMIC DNA]</scope>
    <source>
        <strain evidence="3 4">CBS 89968</strain>
    </source>
</reference>
<dbReference type="SUPFAM" id="SSF54534">
    <property type="entry name" value="FKBP-like"/>
    <property type="match status" value="1"/>
</dbReference>
<dbReference type="Proteomes" id="UP000053328">
    <property type="component" value="Unassembled WGS sequence"/>
</dbReference>
<dbReference type="InterPro" id="IPR046357">
    <property type="entry name" value="PPIase_dom_sf"/>
</dbReference>
<comment type="catalytic activity">
    <reaction evidence="1">
        <text>[protein]-peptidylproline (omega=180) = [protein]-peptidylproline (omega=0)</text>
        <dbReference type="Rhea" id="RHEA:16237"/>
        <dbReference type="Rhea" id="RHEA-COMP:10747"/>
        <dbReference type="Rhea" id="RHEA-COMP:10748"/>
        <dbReference type="ChEBI" id="CHEBI:83833"/>
        <dbReference type="ChEBI" id="CHEBI:83834"/>
        <dbReference type="EC" id="5.2.1.8"/>
    </reaction>
</comment>
<dbReference type="EMBL" id="KN847492">
    <property type="protein sequence ID" value="KIW19483.1"/>
    <property type="molecule type" value="Genomic_DNA"/>
</dbReference>
<dbReference type="InterPro" id="IPR001179">
    <property type="entry name" value="PPIase_FKBP_dom"/>
</dbReference>
<protein>
    <recommendedName>
        <fullName evidence="1">peptidylprolyl isomerase</fullName>
        <ecNumber evidence="1">5.2.1.8</ecNumber>
    </recommendedName>
</protein>
<feature type="domain" description="PPIase FKBP-type" evidence="2">
    <location>
        <begin position="23"/>
        <end position="70"/>
    </location>
</feature>
<dbReference type="RefSeq" id="XP_016239699.1">
    <property type="nucleotide sequence ID" value="XM_016374423.1"/>
</dbReference>
<accession>A0A0D2BKM3</accession>
<evidence type="ECO:0000256" key="1">
    <source>
        <dbReference type="PROSITE-ProRule" id="PRU00277"/>
    </source>
</evidence>
<dbReference type="PROSITE" id="PS50059">
    <property type="entry name" value="FKBP_PPIASE"/>
    <property type="match status" value="1"/>
</dbReference>
<evidence type="ECO:0000313" key="3">
    <source>
        <dbReference type="EMBL" id="KIW19483.1"/>
    </source>
</evidence>
<dbReference type="GO" id="GO:0003755">
    <property type="term" value="F:peptidyl-prolyl cis-trans isomerase activity"/>
    <property type="evidence" value="ECO:0007669"/>
    <property type="project" value="UniProtKB-KW"/>
</dbReference>
<dbReference type="Gene3D" id="3.10.50.40">
    <property type="match status" value="1"/>
</dbReference>
<dbReference type="EC" id="5.2.1.8" evidence="1"/>
<dbReference type="GeneID" id="27327138"/>
<evidence type="ECO:0000313" key="4">
    <source>
        <dbReference type="Proteomes" id="UP000053328"/>
    </source>
</evidence>
<evidence type="ECO:0000259" key="2">
    <source>
        <dbReference type="PROSITE" id="PS50059"/>
    </source>
</evidence>
<organism evidence="3 4">
    <name type="scientific">Exophiala spinifera</name>
    <dbReference type="NCBI Taxonomy" id="91928"/>
    <lineage>
        <taxon>Eukaryota</taxon>
        <taxon>Fungi</taxon>
        <taxon>Dikarya</taxon>
        <taxon>Ascomycota</taxon>
        <taxon>Pezizomycotina</taxon>
        <taxon>Eurotiomycetes</taxon>
        <taxon>Chaetothyriomycetidae</taxon>
        <taxon>Chaetothyriales</taxon>
        <taxon>Herpotrichiellaceae</taxon>
        <taxon>Exophiala</taxon>
    </lineage>
</organism>
<keyword evidence="1" id="KW-0413">Isomerase</keyword>
<proteinExistence type="predicted"/>
<keyword evidence="1" id="KW-0697">Rotamase</keyword>
<dbReference type="VEuPathDB" id="FungiDB:PV08_00055"/>
<dbReference type="HOGENOM" id="CLU_013615_12_1_1"/>
<gene>
    <name evidence="3" type="ORF">PV08_00055</name>
</gene>
<dbReference type="STRING" id="91928.A0A0D2BKM3"/>
<sequence>MAPSQLQKILIRAGNGRDYPHTGDEVTIEYTGWLYDDSKAHNDYKGRQFDSSRGRGDFKTPIRVGRVIPGEFNRTGLERAFAEVGA</sequence>
<dbReference type="OrthoDB" id="1902587at2759"/>
<name>A0A0D2BKM3_9EURO</name>
<keyword evidence="4" id="KW-1185">Reference proteome</keyword>
<dbReference type="Pfam" id="PF00254">
    <property type="entry name" value="FKBP_C"/>
    <property type="match status" value="1"/>
</dbReference>